<organism evidence="1 2">
    <name type="scientific">Treponema brennaborense (strain DSM 12168 / CIP 105900 / DD5/3)</name>
    <dbReference type="NCBI Taxonomy" id="906968"/>
    <lineage>
        <taxon>Bacteria</taxon>
        <taxon>Pseudomonadati</taxon>
        <taxon>Spirochaetota</taxon>
        <taxon>Spirochaetia</taxon>
        <taxon>Spirochaetales</taxon>
        <taxon>Treponemataceae</taxon>
        <taxon>Treponema</taxon>
    </lineage>
</organism>
<accession>F4LNR2</accession>
<keyword evidence="2" id="KW-1185">Reference proteome</keyword>
<reference evidence="2" key="1">
    <citation type="submission" date="2011-04" db="EMBL/GenBank/DDBJ databases">
        <title>The complete genome of Treponema brennaborense DSM 12168.</title>
        <authorList>
            <person name="Lucas S."/>
            <person name="Han J."/>
            <person name="Lapidus A."/>
            <person name="Bruce D."/>
            <person name="Goodwin L."/>
            <person name="Pitluck S."/>
            <person name="Peters L."/>
            <person name="Kyrpides N."/>
            <person name="Mavromatis K."/>
            <person name="Ivanova N."/>
            <person name="Mikhailova N."/>
            <person name="Pagani I."/>
            <person name="Teshima H."/>
            <person name="Detter J.C."/>
            <person name="Tapia R."/>
            <person name="Han C."/>
            <person name="Land M."/>
            <person name="Hauser L."/>
            <person name="Markowitz V."/>
            <person name="Cheng J.-F."/>
            <person name="Hugenholtz P."/>
            <person name="Woyke T."/>
            <person name="Wu D."/>
            <person name="Gronow S."/>
            <person name="Wellnitz S."/>
            <person name="Brambilla E."/>
            <person name="Klenk H.-P."/>
            <person name="Eisen J.A."/>
        </authorList>
    </citation>
    <scope>NUCLEOTIDE SEQUENCE [LARGE SCALE GENOMIC DNA]</scope>
    <source>
        <strain evidence="2">DSM 12168 / CIP 105900 / DD5/3</strain>
    </source>
</reference>
<gene>
    <name evidence="1" type="ordered locus">Trebr_1473</name>
</gene>
<evidence type="ECO:0000313" key="2">
    <source>
        <dbReference type="Proteomes" id="UP000006546"/>
    </source>
</evidence>
<dbReference type="KEGG" id="tbe:Trebr_1473"/>
<dbReference type="EMBL" id="CP002696">
    <property type="protein sequence ID" value="AEE16897.1"/>
    <property type="molecule type" value="Genomic_DNA"/>
</dbReference>
<dbReference type="Proteomes" id="UP000006546">
    <property type="component" value="Chromosome"/>
</dbReference>
<evidence type="ECO:0000313" key="1">
    <source>
        <dbReference type="EMBL" id="AEE16897.1"/>
    </source>
</evidence>
<dbReference type="OrthoDB" id="1820112at2"/>
<sequence length="349" mass="38290">MVKSILKRSGFSKCRYVFTGYQLETGEIASFFIELDILNPAVSPETVQSNLCTVAAVSDPSLYASAASTPAAVPSYFVIRAGMYGSGGCRFESFNPTGLLTVSKKELRLSCGSCTFGYTESAGSVSDPVAGTMSWNLRMEKNTDRVPVTLQRDVKWNVVGMRTVFSGSVTVNGAEWIVKPSLSNGYSDLLWGKNYPEPFFHLSGSRLQSLISGKLLENSSFAVQGVCAGTAAVFADFETDDRVQRVSYVQKREKVRFNCTTVDSNVHWTVSAENKNFLLDIDVYCDAAQMMLRKYELPFASTAELHVLGGGAGIGEIKLYRRGRKNLELIEYAKLEHAFCEYGSIDTAP</sequence>
<name>F4LNR2_TREBD</name>
<protein>
    <submittedName>
        <fullName evidence="1">Uncharacterized protein</fullName>
    </submittedName>
</protein>
<dbReference type="STRING" id="906968.Trebr_1473"/>
<dbReference type="HOGENOM" id="CLU_044587_0_0_12"/>
<dbReference type="RefSeq" id="WP_013758602.1">
    <property type="nucleotide sequence ID" value="NC_015500.1"/>
</dbReference>
<dbReference type="eggNOG" id="ENOG502Z7JP">
    <property type="taxonomic scope" value="Bacteria"/>
</dbReference>
<dbReference type="AlphaFoldDB" id="F4LNR2"/>
<proteinExistence type="predicted"/>